<dbReference type="SUPFAM" id="SSF53822">
    <property type="entry name" value="Periplasmic binding protein-like I"/>
    <property type="match status" value="1"/>
</dbReference>
<dbReference type="EMBL" id="CAKXZT010000136">
    <property type="protein sequence ID" value="CAH2404231.1"/>
    <property type="molecule type" value="Genomic_DNA"/>
</dbReference>
<dbReference type="PANTHER" id="PTHR30483">
    <property type="entry name" value="LEUCINE-SPECIFIC-BINDING PROTEIN"/>
    <property type="match status" value="1"/>
</dbReference>
<proteinExistence type="inferred from homology"/>
<sequence>MKTVLKMGVSAAFCLGTLANPAFAQDADNIVKIGVVAAESGSFVSAGHTLPAGVGLAVKQINDAGGIKVGGKVYKLEMVKRDDRTDIATAIAATQELVRDVKVQAIFGSETHDFTLAMAKITQPAKIVHFAGNSTLAKILTPDTVKAGGEDHYLFQSEPQEFQRSGSTARGVLTLLEPLLGYKPKKSVMIVGNDATGQFLSSYYFKALKAEGQDVPDIIFYPPDTTDFSPFLTRAKSLNPDIIHFWYNGDSTLTALPQALELGAAKSYFLFGVDPGIWKEKALSADVPVAMSCVPVCWGESSNPKAKAYFDAYFAAGAPHGVTSSVSLLYHDYVHFLAEAWEKAGSFDPDKTVEALLSIHHQGVVSDDLTFNPTHQVTHATEVCAAAPGGDISCSMQQPPADAPKS</sequence>
<evidence type="ECO:0000259" key="5">
    <source>
        <dbReference type="Pfam" id="PF13458"/>
    </source>
</evidence>
<evidence type="ECO:0000256" key="4">
    <source>
        <dbReference type="SAM" id="SignalP"/>
    </source>
</evidence>
<protein>
    <submittedName>
        <fullName evidence="6">ABC transporter substrate-binding protein</fullName>
    </submittedName>
</protein>
<dbReference type="InterPro" id="IPR028081">
    <property type="entry name" value="Leu-bd"/>
</dbReference>
<gene>
    <name evidence="6" type="ORF">MES5069_400179</name>
</gene>
<feature type="domain" description="Leucine-binding protein" evidence="5">
    <location>
        <begin position="31"/>
        <end position="383"/>
    </location>
</feature>
<keyword evidence="7" id="KW-1185">Reference proteome</keyword>
<evidence type="ECO:0000256" key="1">
    <source>
        <dbReference type="ARBA" id="ARBA00010062"/>
    </source>
</evidence>
<evidence type="ECO:0000256" key="3">
    <source>
        <dbReference type="ARBA" id="ARBA00022970"/>
    </source>
</evidence>
<keyword evidence="3" id="KW-0029">Amino-acid transport</keyword>
<name>A0ABM9E552_9HYPH</name>
<evidence type="ECO:0000256" key="2">
    <source>
        <dbReference type="ARBA" id="ARBA00022729"/>
    </source>
</evidence>
<keyword evidence="2 4" id="KW-0732">Signal</keyword>
<feature type="chain" id="PRO_5045907191" evidence="4">
    <location>
        <begin position="25"/>
        <end position="406"/>
    </location>
</feature>
<dbReference type="Pfam" id="PF13458">
    <property type="entry name" value="Peripla_BP_6"/>
    <property type="match status" value="1"/>
</dbReference>
<evidence type="ECO:0000313" key="7">
    <source>
        <dbReference type="Proteomes" id="UP001153050"/>
    </source>
</evidence>
<reference evidence="6 7" key="1">
    <citation type="submission" date="2022-03" db="EMBL/GenBank/DDBJ databases">
        <authorList>
            <person name="Brunel B."/>
        </authorList>
    </citation>
    <scope>NUCLEOTIDE SEQUENCE [LARGE SCALE GENOMIC DNA]</scope>
    <source>
        <strain evidence="6">STM5069sample</strain>
    </source>
</reference>
<dbReference type="Gene3D" id="3.40.50.2300">
    <property type="match status" value="3"/>
</dbReference>
<accession>A0ABM9E552</accession>
<dbReference type="InterPro" id="IPR051010">
    <property type="entry name" value="BCAA_transport"/>
</dbReference>
<comment type="caution">
    <text evidence="6">The sequence shown here is derived from an EMBL/GenBank/DDBJ whole genome shotgun (WGS) entry which is preliminary data.</text>
</comment>
<comment type="similarity">
    <text evidence="1">Belongs to the leucine-binding protein family.</text>
</comment>
<dbReference type="InterPro" id="IPR028082">
    <property type="entry name" value="Peripla_BP_I"/>
</dbReference>
<evidence type="ECO:0000313" key="6">
    <source>
        <dbReference type="EMBL" id="CAH2404231.1"/>
    </source>
</evidence>
<dbReference type="RefSeq" id="WP_254019943.1">
    <property type="nucleotide sequence ID" value="NZ_CAKXZT010000136.1"/>
</dbReference>
<organism evidence="6 7">
    <name type="scientific">Mesorhizobium escarrei</name>
    <dbReference type="NCBI Taxonomy" id="666018"/>
    <lineage>
        <taxon>Bacteria</taxon>
        <taxon>Pseudomonadati</taxon>
        <taxon>Pseudomonadota</taxon>
        <taxon>Alphaproteobacteria</taxon>
        <taxon>Hyphomicrobiales</taxon>
        <taxon>Phyllobacteriaceae</taxon>
        <taxon>Mesorhizobium</taxon>
    </lineage>
</organism>
<feature type="signal peptide" evidence="4">
    <location>
        <begin position="1"/>
        <end position="24"/>
    </location>
</feature>
<keyword evidence="3" id="KW-0813">Transport</keyword>
<dbReference type="PANTHER" id="PTHR30483:SF6">
    <property type="entry name" value="PERIPLASMIC BINDING PROTEIN OF ABC TRANSPORTER FOR NATURAL AMINO ACIDS"/>
    <property type="match status" value="1"/>
</dbReference>
<dbReference type="Proteomes" id="UP001153050">
    <property type="component" value="Unassembled WGS sequence"/>
</dbReference>